<protein>
    <recommendedName>
        <fullName evidence="4">HK97 gp10 family phage protein</fullName>
    </recommendedName>
</protein>
<dbReference type="AlphaFoldDB" id="A0A1Q9JFS2"/>
<comment type="caution">
    <text evidence="2">The sequence shown here is derived from an EMBL/GenBank/DDBJ whole genome shotgun (WGS) entry which is preliminary data.</text>
</comment>
<dbReference type="Proteomes" id="UP000187404">
    <property type="component" value="Unassembled WGS sequence"/>
</dbReference>
<feature type="region of interest" description="Disordered" evidence="1">
    <location>
        <begin position="34"/>
        <end position="56"/>
    </location>
</feature>
<evidence type="ECO:0000256" key="1">
    <source>
        <dbReference type="SAM" id="MobiDB-lite"/>
    </source>
</evidence>
<evidence type="ECO:0008006" key="4">
    <source>
        <dbReference type="Google" id="ProtNLM"/>
    </source>
</evidence>
<gene>
    <name evidence="2" type="ORF">BHK98_02575</name>
</gene>
<dbReference type="OrthoDB" id="1696709at2"/>
<dbReference type="RefSeq" id="WP_075712048.1">
    <property type="nucleotide sequence ID" value="NZ_MJIE01000001.1"/>
</dbReference>
<evidence type="ECO:0000313" key="2">
    <source>
        <dbReference type="EMBL" id="OLR55048.1"/>
    </source>
</evidence>
<sequence>MKKIKPEQLSDEIIKMLEEYKDAADQDVEISVKQVSKETKKRVTGASPRKYGGYSKGWSVRREQNFRGKHSVVIHNRKKPGLTHLLEKGHAKRGGGRVPGKEHIAPAESYAIKEIEAEIRRRLKV</sequence>
<evidence type="ECO:0000313" key="3">
    <source>
        <dbReference type="Proteomes" id="UP000187404"/>
    </source>
</evidence>
<dbReference type="Pfam" id="PF04883">
    <property type="entry name" value="HK97-gp10_like"/>
    <property type="match status" value="1"/>
</dbReference>
<reference evidence="2 3" key="1">
    <citation type="journal article" date="2016" name="Appl. Environ. Microbiol.">
        <title>Function and Phylogeny of Bacterial Butyryl Coenzyme A:Acetate Transferases and Their Diversity in the Proximal Colon of Swine.</title>
        <authorList>
            <person name="Trachsel J."/>
            <person name="Bayles D.O."/>
            <person name="Looft T."/>
            <person name="Levine U.Y."/>
            <person name="Allen H.K."/>
        </authorList>
    </citation>
    <scope>NUCLEOTIDE SEQUENCE [LARGE SCALE GENOMIC DNA]</scope>
    <source>
        <strain evidence="2 3">68-3-10</strain>
    </source>
</reference>
<dbReference type="STRING" id="1261640.BHK98_02575"/>
<keyword evidence="3" id="KW-1185">Reference proteome</keyword>
<organism evidence="2 3">
    <name type="scientific">Hornefia porci</name>
    <dbReference type="NCBI Taxonomy" id="2652292"/>
    <lineage>
        <taxon>Bacteria</taxon>
        <taxon>Bacillati</taxon>
        <taxon>Bacillota</taxon>
        <taxon>Clostridia</taxon>
        <taxon>Peptostreptococcales</taxon>
        <taxon>Anaerovoracaceae</taxon>
        <taxon>Hornefia</taxon>
    </lineage>
</organism>
<dbReference type="EMBL" id="MJIE01000001">
    <property type="protein sequence ID" value="OLR55048.1"/>
    <property type="molecule type" value="Genomic_DNA"/>
</dbReference>
<accession>A0A1Q9JFS2</accession>
<name>A0A1Q9JFS2_9FIRM</name>
<dbReference type="InterPro" id="IPR010064">
    <property type="entry name" value="HK97-gp10_tail"/>
</dbReference>
<proteinExistence type="predicted"/>